<evidence type="ECO:0000313" key="6">
    <source>
        <dbReference type="Proteomes" id="UP000651482"/>
    </source>
</evidence>
<dbReference type="Proteomes" id="UP000651482">
    <property type="component" value="Unassembled WGS sequence"/>
</dbReference>
<evidence type="ECO:0000256" key="3">
    <source>
        <dbReference type="ARBA" id="ARBA00023125"/>
    </source>
</evidence>
<dbReference type="GO" id="GO:0003677">
    <property type="term" value="F:DNA binding"/>
    <property type="evidence" value="ECO:0007669"/>
    <property type="project" value="UniProtKB-KW"/>
</dbReference>
<name>A0A926D9T2_9FIRM</name>
<dbReference type="SMART" id="SM00470">
    <property type="entry name" value="ParB"/>
    <property type="match status" value="1"/>
</dbReference>
<dbReference type="PANTHER" id="PTHR33375:SF8">
    <property type="entry name" value="NUCLEOID OCCLUSION PROTEIN"/>
    <property type="match status" value="1"/>
</dbReference>
<accession>A0A926D9T2</accession>
<dbReference type="RefSeq" id="WP_249319642.1">
    <property type="nucleotide sequence ID" value="NZ_JACRSN010000011.1"/>
</dbReference>
<dbReference type="GO" id="GO:0007059">
    <property type="term" value="P:chromosome segregation"/>
    <property type="evidence" value="ECO:0007669"/>
    <property type="project" value="TreeGrafter"/>
</dbReference>
<dbReference type="Gene3D" id="1.10.10.2830">
    <property type="match status" value="1"/>
</dbReference>
<dbReference type="InterPro" id="IPR003115">
    <property type="entry name" value="ParB_N"/>
</dbReference>
<dbReference type="AlphaFoldDB" id="A0A926D9T2"/>
<comment type="similarity">
    <text evidence="2">Belongs to the ParB family.</text>
</comment>
<protein>
    <submittedName>
        <fullName evidence="5">ParB/RepB/Spo0J family partition protein</fullName>
    </submittedName>
</protein>
<comment type="caution">
    <text evidence="5">The sequence shown here is derived from an EMBL/GenBank/DDBJ whole genome shotgun (WGS) entry which is preliminary data.</text>
</comment>
<reference evidence="5" key="1">
    <citation type="submission" date="2020-08" db="EMBL/GenBank/DDBJ databases">
        <title>Genome public.</title>
        <authorList>
            <person name="Liu C."/>
            <person name="Sun Q."/>
        </authorList>
    </citation>
    <scope>NUCLEOTIDE SEQUENCE</scope>
    <source>
        <strain evidence="5">NSJ-40</strain>
    </source>
</reference>
<dbReference type="PANTHER" id="PTHR33375">
    <property type="entry name" value="CHROMOSOME-PARTITIONING PROTEIN PARB-RELATED"/>
    <property type="match status" value="1"/>
</dbReference>
<sequence length="274" mass="31374">MLQDKNRIYRIPIEKIHANPSQPRKYFSEMELQELADSIRENGLLQPITVRKKGSEYELIAGERRLRASKLAGCQVIACILAACDDRQSATYALIENLQRKDLGVFEEAEALKRFIEEWNITQEEAAHRLGKSQSTLANKLRLLQLTAEEQTKIAKNGLSERHARALLRIKNSDQRNAALNRIIEKEMTVAQTEAMVEDMLNVHPVVKKLPKRRLFVAKDIRIFMNTIDHAVDTMKNAGIDAVAERQETETCIEYRIRIQKAEGTKRLSLLKSV</sequence>
<dbReference type="Pfam" id="PF17762">
    <property type="entry name" value="HTH_ParB"/>
    <property type="match status" value="1"/>
</dbReference>
<feature type="domain" description="ParB-like N-terminal" evidence="4">
    <location>
        <begin position="9"/>
        <end position="98"/>
    </location>
</feature>
<evidence type="ECO:0000259" key="4">
    <source>
        <dbReference type="SMART" id="SM00470"/>
    </source>
</evidence>
<dbReference type="NCBIfam" id="TIGR00180">
    <property type="entry name" value="parB_part"/>
    <property type="match status" value="1"/>
</dbReference>
<dbReference type="InterPro" id="IPR041468">
    <property type="entry name" value="HTH_ParB/Spo0J"/>
</dbReference>
<keyword evidence="3" id="KW-0238">DNA-binding</keyword>
<dbReference type="CDD" id="cd16393">
    <property type="entry name" value="SPO0J_N"/>
    <property type="match status" value="1"/>
</dbReference>
<dbReference type="GO" id="GO:0009295">
    <property type="term" value="C:nucleoid"/>
    <property type="evidence" value="ECO:0007669"/>
    <property type="project" value="UniProtKB-SubCell"/>
</dbReference>
<evidence type="ECO:0000256" key="1">
    <source>
        <dbReference type="ARBA" id="ARBA00004453"/>
    </source>
</evidence>
<dbReference type="InterPro" id="IPR036086">
    <property type="entry name" value="ParB/Sulfiredoxin_sf"/>
</dbReference>
<dbReference type="SUPFAM" id="SSF110849">
    <property type="entry name" value="ParB/Sulfiredoxin"/>
    <property type="match status" value="1"/>
</dbReference>
<dbReference type="GO" id="GO:0045881">
    <property type="term" value="P:positive regulation of sporulation resulting in formation of a cellular spore"/>
    <property type="evidence" value="ECO:0007669"/>
    <property type="project" value="TreeGrafter"/>
</dbReference>
<dbReference type="FunFam" id="3.90.1530.30:FF:000001">
    <property type="entry name" value="Chromosome partitioning protein ParB"/>
    <property type="match status" value="1"/>
</dbReference>
<dbReference type="InterPro" id="IPR001387">
    <property type="entry name" value="Cro/C1-type_HTH"/>
</dbReference>
<gene>
    <name evidence="5" type="ORF">IAG03_08245</name>
</gene>
<keyword evidence="6" id="KW-1185">Reference proteome</keyword>
<dbReference type="Pfam" id="PF02195">
    <property type="entry name" value="ParB_N"/>
    <property type="match status" value="1"/>
</dbReference>
<dbReference type="FunFam" id="1.10.10.2830:FF:000001">
    <property type="entry name" value="Chromosome partitioning protein ParB"/>
    <property type="match status" value="1"/>
</dbReference>
<dbReference type="GO" id="GO:0005694">
    <property type="term" value="C:chromosome"/>
    <property type="evidence" value="ECO:0007669"/>
    <property type="project" value="TreeGrafter"/>
</dbReference>
<dbReference type="InterPro" id="IPR050336">
    <property type="entry name" value="Chromosome_partition/occlusion"/>
</dbReference>
<dbReference type="Gene3D" id="3.90.1530.30">
    <property type="match status" value="1"/>
</dbReference>
<dbReference type="EMBL" id="JACRSN010000011">
    <property type="protein sequence ID" value="MBC8533992.1"/>
    <property type="molecule type" value="Genomic_DNA"/>
</dbReference>
<organism evidence="5 6">
    <name type="scientific">Yeguia hominis</name>
    <dbReference type="NCBI Taxonomy" id="2763662"/>
    <lineage>
        <taxon>Bacteria</taxon>
        <taxon>Bacillati</taxon>
        <taxon>Bacillota</taxon>
        <taxon>Clostridia</taxon>
        <taxon>Eubacteriales</taxon>
        <taxon>Yeguiaceae</taxon>
        <taxon>Yeguia</taxon>
    </lineage>
</organism>
<dbReference type="CDD" id="cd00093">
    <property type="entry name" value="HTH_XRE"/>
    <property type="match status" value="1"/>
</dbReference>
<proteinExistence type="inferred from homology"/>
<comment type="subcellular location">
    <subcellularLocation>
        <location evidence="1">Cytoplasm</location>
        <location evidence="1">Nucleoid</location>
    </subcellularLocation>
</comment>
<evidence type="ECO:0000256" key="2">
    <source>
        <dbReference type="ARBA" id="ARBA00006295"/>
    </source>
</evidence>
<dbReference type="InterPro" id="IPR004437">
    <property type="entry name" value="ParB/RepB/Spo0J"/>
</dbReference>
<evidence type="ECO:0000313" key="5">
    <source>
        <dbReference type="EMBL" id="MBC8533992.1"/>
    </source>
</evidence>